<name>H8KPI8_SOLCM</name>
<dbReference type="Pfam" id="PF12867">
    <property type="entry name" value="DinB_2"/>
    <property type="match status" value="1"/>
</dbReference>
<feature type="domain" description="DinB-like" evidence="1">
    <location>
        <begin position="9"/>
        <end position="166"/>
    </location>
</feature>
<dbReference type="Proteomes" id="UP000007590">
    <property type="component" value="Chromosome"/>
</dbReference>
<dbReference type="EMBL" id="CP003349">
    <property type="protein sequence ID" value="AFD05886.1"/>
    <property type="molecule type" value="Genomic_DNA"/>
</dbReference>
<dbReference type="SUPFAM" id="SSF109854">
    <property type="entry name" value="DinB/YfiT-like putative metalloenzymes"/>
    <property type="match status" value="1"/>
</dbReference>
<dbReference type="STRING" id="929556.Solca_0767"/>
<accession>H8KPI8</accession>
<dbReference type="OrthoDB" id="954225at2"/>
<evidence type="ECO:0000313" key="3">
    <source>
        <dbReference type="Proteomes" id="UP000007590"/>
    </source>
</evidence>
<proteinExistence type="predicted"/>
<sequence length="183" mass="20890">MEKQEINDQLKKAYLAFTVYIDSLTDEEFIVSHDGKWTPGQQLNHILISVKPLTQALILPNFLLKILFGSANRPSKTYDGLVAKYQQKLANGGRATNRFIPKEVTSDQKDKLIDSLNSSVEKLMKQVQGFSESDLDRLILPHPLLGKLTVREMLYFTIYHVGHHHEITKRIIHNHNSALNDEA</sequence>
<dbReference type="Gene3D" id="1.20.120.450">
    <property type="entry name" value="dinb family like domain"/>
    <property type="match status" value="1"/>
</dbReference>
<evidence type="ECO:0000313" key="2">
    <source>
        <dbReference type="EMBL" id="AFD05886.1"/>
    </source>
</evidence>
<dbReference type="AlphaFoldDB" id="H8KPI8"/>
<keyword evidence="3" id="KW-1185">Reference proteome</keyword>
<dbReference type="RefSeq" id="WP_014679114.1">
    <property type="nucleotide sequence ID" value="NC_017770.1"/>
</dbReference>
<protein>
    <recommendedName>
        <fullName evidence="1">DinB-like domain-containing protein</fullName>
    </recommendedName>
</protein>
<dbReference type="eggNOG" id="COG2318">
    <property type="taxonomic scope" value="Bacteria"/>
</dbReference>
<dbReference type="HOGENOM" id="CLU_104166_0_0_10"/>
<reference evidence="2" key="1">
    <citation type="submission" date="2012-02" db="EMBL/GenBank/DDBJ databases">
        <title>The complete genome of Solitalea canadensis DSM 3403.</title>
        <authorList>
            <consortium name="US DOE Joint Genome Institute (JGI-PGF)"/>
            <person name="Lucas S."/>
            <person name="Copeland A."/>
            <person name="Lapidus A."/>
            <person name="Glavina del Rio T."/>
            <person name="Dalin E."/>
            <person name="Tice H."/>
            <person name="Bruce D."/>
            <person name="Goodwin L."/>
            <person name="Pitluck S."/>
            <person name="Peters L."/>
            <person name="Ovchinnikova G."/>
            <person name="Lu M."/>
            <person name="Kyrpides N."/>
            <person name="Mavromatis K."/>
            <person name="Ivanova N."/>
            <person name="Brettin T."/>
            <person name="Detter J.C."/>
            <person name="Han C."/>
            <person name="Larimer F."/>
            <person name="Land M."/>
            <person name="Hauser L."/>
            <person name="Markowitz V."/>
            <person name="Cheng J.-F."/>
            <person name="Hugenholtz P."/>
            <person name="Woyke T."/>
            <person name="Wu D."/>
            <person name="Spring S."/>
            <person name="Schroeder M."/>
            <person name="Kopitz M."/>
            <person name="Brambilla E."/>
            <person name="Klenk H.-P."/>
            <person name="Eisen J.A."/>
        </authorList>
    </citation>
    <scope>NUCLEOTIDE SEQUENCE</scope>
    <source>
        <strain evidence="2">DSM 3403</strain>
    </source>
</reference>
<dbReference type="KEGG" id="scn:Solca_0767"/>
<gene>
    <name evidence="2" type="ordered locus">Solca_0767</name>
</gene>
<dbReference type="InterPro" id="IPR034660">
    <property type="entry name" value="DinB/YfiT-like"/>
</dbReference>
<dbReference type="InterPro" id="IPR024775">
    <property type="entry name" value="DinB-like"/>
</dbReference>
<organism evidence="2 3">
    <name type="scientific">Solitalea canadensis (strain ATCC 29591 / DSM 3403 / JCM 21819 / LMG 8368 / NBRC 15130 / NCIMB 12057 / USAM 9D)</name>
    <name type="common">Flexibacter canadensis</name>
    <dbReference type="NCBI Taxonomy" id="929556"/>
    <lineage>
        <taxon>Bacteria</taxon>
        <taxon>Pseudomonadati</taxon>
        <taxon>Bacteroidota</taxon>
        <taxon>Sphingobacteriia</taxon>
        <taxon>Sphingobacteriales</taxon>
        <taxon>Sphingobacteriaceae</taxon>
        <taxon>Solitalea</taxon>
    </lineage>
</organism>
<evidence type="ECO:0000259" key="1">
    <source>
        <dbReference type="Pfam" id="PF12867"/>
    </source>
</evidence>